<feature type="non-terminal residue" evidence="1">
    <location>
        <position position="150"/>
    </location>
</feature>
<keyword evidence="2" id="KW-1185">Reference proteome</keyword>
<proteinExistence type="predicted"/>
<dbReference type="EMBL" id="CAJVPM010017342">
    <property type="protein sequence ID" value="CAG8619511.1"/>
    <property type="molecule type" value="Genomic_DNA"/>
</dbReference>
<name>A0ACA9N261_9GLOM</name>
<protein>
    <submittedName>
        <fullName evidence="1">4295_t:CDS:1</fullName>
    </submittedName>
</protein>
<organism evidence="1 2">
    <name type="scientific">Scutellospora calospora</name>
    <dbReference type="NCBI Taxonomy" id="85575"/>
    <lineage>
        <taxon>Eukaryota</taxon>
        <taxon>Fungi</taxon>
        <taxon>Fungi incertae sedis</taxon>
        <taxon>Mucoromycota</taxon>
        <taxon>Glomeromycotina</taxon>
        <taxon>Glomeromycetes</taxon>
        <taxon>Diversisporales</taxon>
        <taxon>Gigasporaceae</taxon>
        <taxon>Scutellospora</taxon>
    </lineage>
</organism>
<sequence length="150" mass="16646">MSRSTCPPHQSSDLSSNISILNLIDRNYGNEQLQSNINNILAQMIRTSDQTSNDTSTIEPSSSSMPVEYTTSLQQPQKPANSANNSLTNKEKETKQPTGKYSLTPVLNDLIKKASKVTLQGQNTTITSANPHLFKLTSQKYLSFDYTNFK</sequence>
<dbReference type="Proteomes" id="UP000789860">
    <property type="component" value="Unassembled WGS sequence"/>
</dbReference>
<evidence type="ECO:0000313" key="2">
    <source>
        <dbReference type="Proteomes" id="UP000789860"/>
    </source>
</evidence>
<comment type="caution">
    <text evidence="1">The sequence shown here is derived from an EMBL/GenBank/DDBJ whole genome shotgun (WGS) entry which is preliminary data.</text>
</comment>
<gene>
    <name evidence="1" type="ORF">SCALOS_LOCUS7604</name>
</gene>
<evidence type="ECO:0000313" key="1">
    <source>
        <dbReference type="EMBL" id="CAG8619511.1"/>
    </source>
</evidence>
<accession>A0ACA9N261</accession>
<reference evidence="1" key="1">
    <citation type="submission" date="2021-06" db="EMBL/GenBank/DDBJ databases">
        <authorList>
            <person name="Kallberg Y."/>
            <person name="Tangrot J."/>
            <person name="Rosling A."/>
        </authorList>
    </citation>
    <scope>NUCLEOTIDE SEQUENCE</scope>
    <source>
        <strain evidence="1">AU212A</strain>
    </source>
</reference>